<dbReference type="InterPro" id="IPR016181">
    <property type="entry name" value="Acyl_CoA_acyltransferase"/>
</dbReference>
<evidence type="ECO:0000313" key="3">
    <source>
        <dbReference type="Proteomes" id="UP000580474"/>
    </source>
</evidence>
<dbReference type="InterPro" id="IPR051531">
    <property type="entry name" value="N-acetyltransferase"/>
</dbReference>
<protein>
    <submittedName>
        <fullName evidence="2">Ribosomal-protein-alanine N-acetyltransferase</fullName>
        <ecNumber evidence="2">2.3.1.267</ecNumber>
    </submittedName>
</protein>
<dbReference type="AlphaFoldDB" id="A0A840NAU8"/>
<dbReference type="Proteomes" id="UP000580474">
    <property type="component" value="Unassembled WGS sequence"/>
</dbReference>
<dbReference type="Gene3D" id="3.40.630.30">
    <property type="match status" value="1"/>
</dbReference>
<proteinExistence type="predicted"/>
<keyword evidence="2" id="KW-0808">Transferase</keyword>
<sequence>MSDQTASLPENPCLVTERLVLRPWEPADFDAVRAWHADPVVMRHLGGVLDSARSDATVRRWTAELESKGFGMLAVCPADGARPIGTVGLGLPAFDSHFTPCVEIGWRLDRGAWGRGYATEAARAVLRDGFDRLGLAEIVAFTARQNTGSERVMNRLGMRYDPSGDFVRRFRPDGPEVPSVLWRVRAGDLGEDGALQENGDPRKGGGV</sequence>
<gene>
    <name evidence="2" type="ORF">BJ969_001079</name>
</gene>
<evidence type="ECO:0000259" key="1">
    <source>
        <dbReference type="PROSITE" id="PS51186"/>
    </source>
</evidence>
<reference evidence="2 3" key="1">
    <citation type="submission" date="2020-08" db="EMBL/GenBank/DDBJ databases">
        <title>Sequencing the genomes of 1000 actinobacteria strains.</title>
        <authorList>
            <person name="Klenk H.-P."/>
        </authorList>
    </citation>
    <scope>NUCLEOTIDE SEQUENCE [LARGE SCALE GENOMIC DNA]</scope>
    <source>
        <strain evidence="2 3">DSM 45582</strain>
    </source>
</reference>
<dbReference type="PROSITE" id="PS51186">
    <property type="entry name" value="GNAT"/>
    <property type="match status" value="1"/>
</dbReference>
<dbReference type="EC" id="2.3.1.267" evidence="2"/>
<evidence type="ECO:0000313" key="2">
    <source>
        <dbReference type="EMBL" id="MBB5067991.1"/>
    </source>
</evidence>
<dbReference type="Pfam" id="PF13302">
    <property type="entry name" value="Acetyltransf_3"/>
    <property type="match status" value="1"/>
</dbReference>
<organism evidence="2 3">
    <name type="scientific">Saccharopolyspora gloriosae</name>
    <dbReference type="NCBI Taxonomy" id="455344"/>
    <lineage>
        <taxon>Bacteria</taxon>
        <taxon>Bacillati</taxon>
        <taxon>Actinomycetota</taxon>
        <taxon>Actinomycetes</taxon>
        <taxon>Pseudonocardiales</taxon>
        <taxon>Pseudonocardiaceae</taxon>
        <taxon>Saccharopolyspora</taxon>
    </lineage>
</organism>
<dbReference type="PANTHER" id="PTHR43792:SF1">
    <property type="entry name" value="N-ACETYLTRANSFERASE DOMAIN-CONTAINING PROTEIN"/>
    <property type="match status" value="1"/>
</dbReference>
<feature type="domain" description="N-acetyltransferase" evidence="1">
    <location>
        <begin position="19"/>
        <end position="187"/>
    </location>
</feature>
<dbReference type="EMBL" id="JACHIV010000001">
    <property type="protein sequence ID" value="MBB5067991.1"/>
    <property type="molecule type" value="Genomic_DNA"/>
</dbReference>
<dbReference type="SUPFAM" id="SSF55729">
    <property type="entry name" value="Acyl-CoA N-acyltransferases (Nat)"/>
    <property type="match status" value="1"/>
</dbReference>
<dbReference type="RefSeq" id="WP_184477763.1">
    <property type="nucleotide sequence ID" value="NZ_JACHIV010000001.1"/>
</dbReference>
<comment type="caution">
    <text evidence="2">The sequence shown here is derived from an EMBL/GenBank/DDBJ whole genome shotgun (WGS) entry which is preliminary data.</text>
</comment>
<dbReference type="InterPro" id="IPR000182">
    <property type="entry name" value="GNAT_dom"/>
</dbReference>
<name>A0A840NAU8_9PSEU</name>
<keyword evidence="2" id="KW-0012">Acyltransferase</keyword>
<dbReference type="PANTHER" id="PTHR43792">
    <property type="entry name" value="GNAT FAMILY, PUTATIVE (AFU_ORTHOLOGUE AFUA_3G00765)-RELATED-RELATED"/>
    <property type="match status" value="1"/>
</dbReference>
<keyword evidence="3" id="KW-1185">Reference proteome</keyword>
<dbReference type="GO" id="GO:0008999">
    <property type="term" value="F:protein-N-terminal-alanine acetyltransferase activity"/>
    <property type="evidence" value="ECO:0007669"/>
    <property type="project" value="UniProtKB-EC"/>
</dbReference>
<accession>A0A840NAU8</accession>